<evidence type="ECO:0000313" key="1">
    <source>
        <dbReference type="EMBL" id="SBP29677.1"/>
    </source>
</evidence>
<feature type="non-terminal residue" evidence="1">
    <location>
        <position position="1"/>
    </location>
</feature>
<name>A0A1A7YGJ3_9TELE</name>
<gene>
    <name evidence="1" type="primary">OLA.7538</name>
</gene>
<organism evidence="1">
    <name type="scientific">Iconisemion striatum</name>
    <dbReference type="NCBI Taxonomy" id="60296"/>
    <lineage>
        <taxon>Eukaryota</taxon>
        <taxon>Metazoa</taxon>
        <taxon>Chordata</taxon>
        <taxon>Craniata</taxon>
        <taxon>Vertebrata</taxon>
        <taxon>Euteleostomi</taxon>
        <taxon>Actinopterygii</taxon>
        <taxon>Neopterygii</taxon>
        <taxon>Teleostei</taxon>
        <taxon>Neoteleostei</taxon>
        <taxon>Acanthomorphata</taxon>
        <taxon>Ovalentaria</taxon>
        <taxon>Atherinomorphae</taxon>
        <taxon>Cyprinodontiformes</taxon>
        <taxon>Nothobranchiidae</taxon>
        <taxon>Iconisemion</taxon>
    </lineage>
</organism>
<proteinExistence type="predicted"/>
<protein>
    <submittedName>
        <fullName evidence="1">Uncharacterized protein</fullName>
    </submittedName>
</protein>
<dbReference type="EMBL" id="HADX01007445">
    <property type="protein sequence ID" value="SBP29677.1"/>
    <property type="molecule type" value="Transcribed_RNA"/>
</dbReference>
<accession>A0A1A7YGJ3</accession>
<dbReference type="AlphaFoldDB" id="A0A1A7YGJ3"/>
<sequence>SPVLFSSISVTFTFIFSVCMETFHHGDGVSKDKVDLGETMLFCGAAADLLKEELSHVEPFIAYHFIFSCLFDLEII</sequence>
<reference evidence="1" key="1">
    <citation type="submission" date="2016-05" db="EMBL/GenBank/DDBJ databases">
        <authorList>
            <person name="Lavstsen T."/>
            <person name="Jespersen J.S."/>
        </authorList>
    </citation>
    <scope>NUCLEOTIDE SEQUENCE</scope>
    <source>
        <tissue evidence="1">Brain</tissue>
    </source>
</reference>
<reference evidence="1" key="2">
    <citation type="submission" date="2016-06" db="EMBL/GenBank/DDBJ databases">
        <title>The genome of a short-lived fish provides insights into sex chromosome evolution and the genetic control of aging.</title>
        <authorList>
            <person name="Reichwald K."/>
            <person name="Felder M."/>
            <person name="Petzold A."/>
            <person name="Koch P."/>
            <person name="Groth M."/>
            <person name="Platzer M."/>
        </authorList>
    </citation>
    <scope>NUCLEOTIDE SEQUENCE</scope>
    <source>
        <tissue evidence="1">Brain</tissue>
    </source>
</reference>
<feature type="non-terminal residue" evidence="1">
    <location>
        <position position="76"/>
    </location>
</feature>